<dbReference type="EMBL" id="QGMY01000007">
    <property type="protein sequence ID" value="PWR71953.1"/>
    <property type="molecule type" value="Genomic_DNA"/>
</dbReference>
<accession>A0A2V2N9K2</accession>
<protein>
    <submittedName>
        <fullName evidence="1">Uncharacterized protein</fullName>
    </submittedName>
</protein>
<dbReference type="AlphaFoldDB" id="A0A2V2N9K2"/>
<proteinExistence type="predicted"/>
<evidence type="ECO:0000313" key="1">
    <source>
        <dbReference type="EMBL" id="PWR71953.1"/>
    </source>
</evidence>
<name>A0A2V2N9K2_9EURY</name>
<dbReference type="Proteomes" id="UP000245657">
    <property type="component" value="Unassembled WGS sequence"/>
</dbReference>
<sequence length="228" mass="24953">MELIGVLFIFKIQSTYYSKYQAVGDSMHIIKKAVNQIESMVEDCGISDNPVILEQENEVARCAYERGALLRVTFGGRSAGLATDDPVRTTTKPSFMFGATLGKPALRSAAAGILNALTGFLCTSRRLHACLPDNHPTCIRELEDLITGKKIWCCGGMDQIRERFSSQIVNTPEEADLILVSSDGMISDENGIIPEEPDERYLFIGPSTSGVAVLTHGCHFCPYGRTNI</sequence>
<evidence type="ECO:0000313" key="2">
    <source>
        <dbReference type="Proteomes" id="UP000245657"/>
    </source>
</evidence>
<reference evidence="1 2" key="1">
    <citation type="submission" date="2018-05" db="EMBL/GenBank/DDBJ databases">
        <title>Draft genome of Methanospirillum lacunae Ki8-1.</title>
        <authorList>
            <person name="Dueholm M.S."/>
            <person name="Nielsen P.H."/>
            <person name="Bakmann L.F."/>
            <person name="Otzen D.E."/>
        </authorList>
    </citation>
    <scope>NUCLEOTIDE SEQUENCE [LARGE SCALE GENOMIC DNA]</scope>
    <source>
        <strain evidence="1 2">Ki8-1</strain>
    </source>
</reference>
<comment type="caution">
    <text evidence="1">The sequence shown here is derived from an EMBL/GenBank/DDBJ whole genome shotgun (WGS) entry which is preliminary data.</text>
</comment>
<keyword evidence="2" id="KW-1185">Reference proteome</keyword>
<gene>
    <name evidence="1" type="ORF">DK846_08115</name>
</gene>
<organism evidence="1 2">
    <name type="scientific">Methanospirillum lacunae</name>
    <dbReference type="NCBI Taxonomy" id="668570"/>
    <lineage>
        <taxon>Archaea</taxon>
        <taxon>Methanobacteriati</taxon>
        <taxon>Methanobacteriota</taxon>
        <taxon>Stenosarchaea group</taxon>
        <taxon>Methanomicrobia</taxon>
        <taxon>Methanomicrobiales</taxon>
        <taxon>Methanospirillaceae</taxon>
        <taxon>Methanospirillum</taxon>
    </lineage>
</organism>